<keyword evidence="2" id="KW-1185">Reference proteome</keyword>
<dbReference type="RefSeq" id="WP_027699527.1">
    <property type="nucleotide sequence ID" value="NZ_DF820494.1"/>
</dbReference>
<name>A0A069D2C2_WEIOS</name>
<sequence length="216" mass="24689">MGERTQLLIAINIFENMDSFNKGDKPYDTIYQAFHYSWGWGRVMPMHFLDIVMSFAKGVVTTNSGYSNNTITQATQLLTPAVQFIGYQGDANFGELFQKNNIAMNESQRLIFNPDKFGNNEQGYQTAILNVVFECECGDFRLINGETHFFRGICQAKGNKKAGLAISLQEWHNSFSNFIDNDWYVGYKSFMKHYEIALDTPARLSELNKAIRPTLK</sequence>
<dbReference type="AlphaFoldDB" id="A0A069D2C2"/>
<dbReference type="EMBL" id="DF820494">
    <property type="protein sequence ID" value="GAK31566.1"/>
    <property type="molecule type" value="Genomic_DNA"/>
</dbReference>
<evidence type="ECO:0000313" key="2">
    <source>
        <dbReference type="Proteomes" id="UP000030643"/>
    </source>
</evidence>
<dbReference type="STRING" id="1329250.WOSG25_110440"/>
<gene>
    <name evidence="1" type="ORF">WOSG25_110440</name>
</gene>
<reference evidence="2" key="1">
    <citation type="journal article" date="2014" name="Genome Announc.">
        <title>Draft genome sequence of Weissella oryzae SG25T, isolated from fermented rice grains.</title>
        <authorList>
            <person name="Tanizawa Y."/>
            <person name="Fujisawa T."/>
            <person name="Mochizuki T."/>
            <person name="Kaminuma E."/>
            <person name="Suzuki Y."/>
            <person name="Nakamura Y."/>
            <person name="Tohno M."/>
        </authorList>
    </citation>
    <scope>NUCLEOTIDE SEQUENCE [LARGE SCALE GENOMIC DNA]</scope>
    <source>
        <strain evidence="2">DSM 25784 / JCM 18191 / LMG 30913 / SG25</strain>
    </source>
</reference>
<dbReference type="Proteomes" id="UP000030643">
    <property type="component" value="Unassembled WGS sequence"/>
</dbReference>
<accession>A0A069D2C2</accession>
<organism evidence="1 2">
    <name type="scientific">Weissella oryzae (strain DSM 25784 / JCM 18191 / LMG 30913 / SG25)</name>
    <dbReference type="NCBI Taxonomy" id="1329250"/>
    <lineage>
        <taxon>Bacteria</taxon>
        <taxon>Bacillati</taxon>
        <taxon>Bacillota</taxon>
        <taxon>Bacilli</taxon>
        <taxon>Lactobacillales</taxon>
        <taxon>Lactobacillaceae</taxon>
        <taxon>Weissella</taxon>
    </lineage>
</organism>
<protein>
    <submittedName>
        <fullName evidence="1">Uncharacterized protein</fullName>
    </submittedName>
</protein>
<proteinExistence type="predicted"/>
<evidence type="ECO:0000313" key="1">
    <source>
        <dbReference type="EMBL" id="GAK31566.1"/>
    </source>
</evidence>